<evidence type="ECO:0000313" key="5">
    <source>
        <dbReference type="EMBL" id="CAG9766641.1"/>
    </source>
</evidence>
<keyword evidence="1" id="KW-0433">Leucine-rich repeat</keyword>
<dbReference type="SMART" id="SM00369">
    <property type="entry name" value="LRR_TYP"/>
    <property type="match status" value="7"/>
</dbReference>
<organism evidence="5 6">
    <name type="scientific">Ceutorhynchus assimilis</name>
    <name type="common">cabbage seed weevil</name>
    <dbReference type="NCBI Taxonomy" id="467358"/>
    <lineage>
        <taxon>Eukaryota</taxon>
        <taxon>Metazoa</taxon>
        <taxon>Ecdysozoa</taxon>
        <taxon>Arthropoda</taxon>
        <taxon>Hexapoda</taxon>
        <taxon>Insecta</taxon>
        <taxon>Pterygota</taxon>
        <taxon>Neoptera</taxon>
        <taxon>Endopterygota</taxon>
        <taxon>Coleoptera</taxon>
        <taxon>Polyphaga</taxon>
        <taxon>Cucujiformia</taxon>
        <taxon>Curculionidae</taxon>
        <taxon>Ceutorhynchinae</taxon>
        <taxon>Ceutorhynchus</taxon>
    </lineage>
</organism>
<dbReference type="Gene3D" id="3.80.10.10">
    <property type="entry name" value="Ribonuclease Inhibitor"/>
    <property type="match status" value="3"/>
</dbReference>
<evidence type="ECO:0000256" key="2">
    <source>
        <dbReference type="ARBA" id="ARBA00022729"/>
    </source>
</evidence>
<evidence type="ECO:0000256" key="4">
    <source>
        <dbReference type="SAM" id="SignalP"/>
    </source>
</evidence>
<dbReference type="InterPro" id="IPR001611">
    <property type="entry name" value="Leu-rich_rpt"/>
</dbReference>
<dbReference type="OrthoDB" id="676979at2759"/>
<dbReference type="Pfam" id="PF13306">
    <property type="entry name" value="LRR_5"/>
    <property type="match status" value="1"/>
</dbReference>
<dbReference type="InterPro" id="IPR003591">
    <property type="entry name" value="Leu-rich_rpt_typical-subtyp"/>
</dbReference>
<evidence type="ECO:0000313" key="6">
    <source>
        <dbReference type="Proteomes" id="UP001152799"/>
    </source>
</evidence>
<feature type="chain" id="PRO_5040303120" evidence="4">
    <location>
        <begin position="20"/>
        <end position="306"/>
    </location>
</feature>
<dbReference type="SUPFAM" id="SSF52058">
    <property type="entry name" value="L domain-like"/>
    <property type="match status" value="1"/>
</dbReference>
<feature type="signal peptide" evidence="4">
    <location>
        <begin position="1"/>
        <end position="19"/>
    </location>
</feature>
<keyword evidence="3" id="KW-0677">Repeat</keyword>
<reference evidence="5" key="1">
    <citation type="submission" date="2022-01" db="EMBL/GenBank/DDBJ databases">
        <authorList>
            <person name="King R."/>
        </authorList>
    </citation>
    <scope>NUCLEOTIDE SEQUENCE</scope>
</reference>
<gene>
    <name evidence="5" type="ORF">CEUTPL_LOCUS7217</name>
</gene>
<dbReference type="InterPro" id="IPR032675">
    <property type="entry name" value="LRR_dom_sf"/>
</dbReference>
<dbReference type="InterPro" id="IPR026906">
    <property type="entry name" value="LRR_5"/>
</dbReference>
<dbReference type="Pfam" id="PF13855">
    <property type="entry name" value="LRR_8"/>
    <property type="match status" value="1"/>
</dbReference>
<keyword evidence="6" id="KW-1185">Reference proteome</keyword>
<keyword evidence="2 4" id="KW-0732">Signal</keyword>
<accession>A0A9N9MP42</accession>
<name>A0A9N9MP42_9CUCU</name>
<dbReference type="InterPro" id="IPR050541">
    <property type="entry name" value="LRR_TM_domain-containing"/>
</dbReference>
<dbReference type="AlphaFoldDB" id="A0A9N9MP42"/>
<protein>
    <submittedName>
        <fullName evidence="5">Uncharacterized protein</fullName>
    </submittedName>
</protein>
<proteinExistence type="predicted"/>
<dbReference type="PANTHER" id="PTHR24369">
    <property type="entry name" value="ANTIGEN BSP, PUTATIVE-RELATED"/>
    <property type="match status" value="1"/>
</dbReference>
<dbReference type="GO" id="GO:0005886">
    <property type="term" value="C:plasma membrane"/>
    <property type="evidence" value="ECO:0007669"/>
    <property type="project" value="TreeGrafter"/>
</dbReference>
<evidence type="ECO:0000256" key="3">
    <source>
        <dbReference type="ARBA" id="ARBA00022737"/>
    </source>
</evidence>
<dbReference type="Proteomes" id="UP001152799">
    <property type="component" value="Chromosome 3"/>
</dbReference>
<evidence type="ECO:0000256" key="1">
    <source>
        <dbReference type="ARBA" id="ARBA00022614"/>
    </source>
</evidence>
<sequence length="306" mass="34844">MAIALFCTTFFYIVSQLFACEENTFSNTNVTLVGAKDVKSISGCFSPIEELIKVSYIQILNENVPVLKRDAIHGLPKLVDVIIDNSNITELESGCFLNLPKLYLIKLRHNNLKTIREGVFNKLPIKELCLSNNSIETIHPKAFNDIPNLNILQLDQNRIGYWSGEWFLGSPKITVLNFEHNWISSIPTGALQNVNGLHYDSEVNLNVSTHIHLNNNKIRYLSDGAFSGIEAFGWLFLHKNELEEISEASLGSLKMIDWVRLEHNQLRCIPRKLVDISPKVLWYISNNPLTSECKNWYESVRNGIID</sequence>
<dbReference type="EMBL" id="OU892279">
    <property type="protein sequence ID" value="CAG9766641.1"/>
    <property type="molecule type" value="Genomic_DNA"/>
</dbReference>
<dbReference type="PANTHER" id="PTHR24369:SF210">
    <property type="entry name" value="CHAOPTIN-RELATED"/>
    <property type="match status" value="1"/>
</dbReference>